<organism evidence="2 3">
    <name type="scientific">Tremella mesenterica</name>
    <name type="common">Jelly fungus</name>
    <dbReference type="NCBI Taxonomy" id="5217"/>
    <lineage>
        <taxon>Eukaryota</taxon>
        <taxon>Fungi</taxon>
        <taxon>Dikarya</taxon>
        <taxon>Basidiomycota</taxon>
        <taxon>Agaricomycotina</taxon>
        <taxon>Tremellomycetes</taxon>
        <taxon>Tremellales</taxon>
        <taxon>Tremellaceae</taxon>
        <taxon>Tremella</taxon>
    </lineage>
</organism>
<feature type="compositionally biased region" description="Polar residues" evidence="1">
    <location>
        <begin position="168"/>
        <end position="187"/>
    </location>
</feature>
<dbReference type="Proteomes" id="UP000289152">
    <property type="component" value="Unassembled WGS sequence"/>
</dbReference>
<evidence type="ECO:0000313" key="3">
    <source>
        <dbReference type="Proteomes" id="UP000289152"/>
    </source>
</evidence>
<evidence type="ECO:0000256" key="1">
    <source>
        <dbReference type="SAM" id="MobiDB-lite"/>
    </source>
</evidence>
<protein>
    <submittedName>
        <fullName evidence="2">Uncharacterized protein</fullName>
    </submittedName>
</protein>
<dbReference type="InParanoid" id="A0A4V1M472"/>
<feature type="region of interest" description="Disordered" evidence="1">
    <location>
        <begin position="159"/>
        <end position="187"/>
    </location>
</feature>
<accession>A0A4V1M472</accession>
<keyword evidence="3" id="KW-1185">Reference proteome</keyword>
<gene>
    <name evidence="2" type="ORF">M231_03436</name>
</gene>
<proteinExistence type="predicted"/>
<evidence type="ECO:0000313" key="2">
    <source>
        <dbReference type="EMBL" id="RXK39357.1"/>
    </source>
</evidence>
<sequence>MTSQVDPTDLRLQQISELNEVISHLRPEGAEEPSSDDPFVDYPAKNVRDTLDQWRTVLSQMSPINPRLPSLAQQVSDLNKVISELGQSEPVEPSSTSQTIEDFYETRMKCLQATRRLVALMIENVEAFYGPESDDNVPATQPKNNRLTVTAVEQLFLNRPTVDEPRLTSRSGSMSHPTRRAQTSKGV</sequence>
<dbReference type="EMBL" id="SDIL01000033">
    <property type="protein sequence ID" value="RXK39357.1"/>
    <property type="molecule type" value="Genomic_DNA"/>
</dbReference>
<dbReference type="AlphaFoldDB" id="A0A4V1M472"/>
<reference evidence="2 3" key="1">
    <citation type="submission" date="2016-06" db="EMBL/GenBank/DDBJ databases">
        <title>Evolution of pathogenesis and genome organization in the Tremellales.</title>
        <authorList>
            <person name="Cuomo C."/>
            <person name="Litvintseva A."/>
            <person name="Heitman J."/>
            <person name="Chen Y."/>
            <person name="Sun S."/>
            <person name="Springer D."/>
            <person name="Dromer F."/>
            <person name="Young S."/>
            <person name="Zeng Q."/>
            <person name="Chapman S."/>
            <person name="Gujja S."/>
            <person name="Saif S."/>
            <person name="Birren B."/>
        </authorList>
    </citation>
    <scope>NUCLEOTIDE SEQUENCE [LARGE SCALE GENOMIC DNA]</scope>
    <source>
        <strain evidence="2 3">ATCC 28783</strain>
    </source>
</reference>
<comment type="caution">
    <text evidence="2">The sequence shown here is derived from an EMBL/GenBank/DDBJ whole genome shotgun (WGS) entry which is preliminary data.</text>
</comment>
<name>A0A4V1M472_TREME</name>